<dbReference type="Gene3D" id="1.10.1280.10">
    <property type="entry name" value="Di-copper center containing domain from catechol oxidase"/>
    <property type="match status" value="1"/>
</dbReference>
<dbReference type="InParanoid" id="A0A1Y2M2P5"/>
<keyword evidence="1" id="KW-0732">Signal</keyword>
<reference evidence="2 3" key="1">
    <citation type="journal article" date="2017" name="Genome Announc.">
        <title>Genome sequence of the saprophytic ascomycete Epicoccum nigrum ICMP 19927 strain isolated from New Zealand.</title>
        <authorList>
            <person name="Fokin M."/>
            <person name="Fleetwood D."/>
            <person name="Weir B.S."/>
            <person name="Villas-Boas S.G."/>
        </authorList>
    </citation>
    <scope>NUCLEOTIDE SEQUENCE [LARGE SCALE GENOMIC DNA]</scope>
    <source>
        <strain evidence="2 3">ICMP 19927</strain>
    </source>
</reference>
<sequence>MHFFTATAILAAVYGSADATFMDTDILAANGLAKLGLHVALHGYPNTEKCTLENVAVRREWSLLTKTEKLDYINAVKCIAKKPAKTPAAIAAGLKSRYDDFVATHILKAQNIHGTGNFLA</sequence>
<evidence type="ECO:0000256" key="1">
    <source>
        <dbReference type="SAM" id="SignalP"/>
    </source>
</evidence>
<evidence type="ECO:0000313" key="2">
    <source>
        <dbReference type="EMBL" id="OSS50099.1"/>
    </source>
</evidence>
<dbReference type="Proteomes" id="UP000193240">
    <property type="component" value="Unassembled WGS sequence"/>
</dbReference>
<accession>A0A1Y2M2P5</accession>
<feature type="chain" id="PRO_5012214998" evidence="1">
    <location>
        <begin position="20"/>
        <end position="120"/>
    </location>
</feature>
<protein>
    <submittedName>
        <fullName evidence="2">Uncharacterized protein</fullName>
    </submittedName>
</protein>
<feature type="signal peptide" evidence="1">
    <location>
        <begin position="1"/>
        <end position="19"/>
    </location>
</feature>
<dbReference type="OMA" id="SACTADN"/>
<gene>
    <name evidence="2" type="ORF">B5807_05090</name>
</gene>
<name>A0A1Y2M2P5_EPING</name>
<keyword evidence="3" id="KW-1185">Reference proteome</keyword>
<proteinExistence type="predicted"/>
<organism evidence="2 3">
    <name type="scientific">Epicoccum nigrum</name>
    <name type="common">Soil fungus</name>
    <name type="synonym">Epicoccum purpurascens</name>
    <dbReference type="NCBI Taxonomy" id="105696"/>
    <lineage>
        <taxon>Eukaryota</taxon>
        <taxon>Fungi</taxon>
        <taxon>Dikarya</taxon>
        <taxon>Ascomycota</taxon>
        <taxon>Pezizomycotina</taxon>
        <taxon>Dothideomycetes</taxon>
        <taxon>Pleosporomycetidae</taxon>
        <taxon>Pleosporales</taxon>
        <taxon>Pleosporineae</taxon>
        <taxon>Didymellaceae</taxon>
        <taxon>Epicoccum</taxon>
    </lineage>
</organism>
<dbReference type="EMBL" id="KZ107842">
    <property type="protein sequence ID" value="OSS50099.1"/>
    <property type="molecule type" value="Genomic_DNA"/>
</dbReference>
<dbReference type="STRING" id="105696.A0A1Y2M2P5"/>
<dbReference type="SUPFAM" id="SSF48056">
    <property type="entry name" value="Di-copper centre-containing domain"/>
    <property type="match status" value="1"/>
</dbReference>
<dbReference type="InterPro" id="IPR008922">
    <property type="entry name" value="Di-copper_centre_dom_sf"/>
</dbReference>
<dbReference type="AlphaFoldDB" id="A0A1Y2M2P5"/>
<evidence type="ECO:0000313" key="3">
    <source>
        <dbReference type="Proteomes" id="UP000193240"/>
    </source>
</evidence>